<dbReference type="Pfam" id="PF00150">
    <property type="entry name" value="Cellulase"/>
    <property type="match status" value="1"/>
</dbReference>
<evidence type="ECO:0000256" key="3">
    <source>
        <dbReference type="ARBA" id="ARBA00023295"/>
    </source>
</evidence>
<dbReference type="InterPro" id="IPR050386">
    <property type="entry name" value="Glycosyl_hydrolase_5"/>
</dbReference>
<keyword evidence="5" id="KW-0732">Signal</keyword>
<name>A0AAD9L8M8_PAPLA</name>
<comment type="caution">
    <text evidence="7">The sequence shown here is derived from an EMBL/GenBank/DDBJ whole genome shotgun (WGS) entry which is preliminary data.</text>
</comment>
<dbReference type="PANTHER" id="PTHR31297">
    <property type="entry name" value="GLUCAN ENDO-1,6-BETA-GLUCOSIDASE B"/>
    <property type="match status" value="1"/>
</dbReference>
<dbReference type="Proteomes" id="UP001182556">
    <property type="component" value="Unassembled WGS sequence"/>
</dbReference>
<dbReference type="PANTHER" id="PTHR31297:SF42">
    <property type="entry name" value="GLYCOSIDE HYDROLASE FAMILY 5 DOMAIN-CONTAINING PROTEIN"/>
    <property type="match status" value="1"/>
</dbReference>
<proteinExistence type="inferred from homology"/>
<evidence type="ECO:0000256" key="5">
    <source>
        <dbReference type="SAM" id="SignalP"/>
    </source>
</evidence>
<sequence length="463" mass="52346">MTGLTGLISVFSLVCAICGLSSVVSTYARTEGGGLRIPLRPRTARDRQSTGQLDRRVRAPDFTWGKDPMRGVNIGGWLVLEPWITPSMFEGKPDWVVDEWTYGAYMATQPDPMGEIRHHWNTWFQYYELENIASIGLNTIRIQIGYWSLIPLVNGEPFLVGAFEYLKLAVTWAQGLNLKVMLDLHGAPGGQNGFDNSGIRSTRQWFWNQTDLDRTLDALKILTEEFTSPTYGDTIIAIECLNEPFPQQDWELDFLKQFYQSAYTTVRDAAQHPGVVIALDEAFKGLRTWDGFMTEPDWTGVAMDTHVYAMFNSDTLSMGYNANLQWYCSQADSLRLANQQHWTIVGEFTPANTDCAKWLNGRGTGARYDNTLDWAQRLPFKGDCSIKTGADGSKFGAEYTDHLLKSFETQTWVYEQASGWIMWTWKTEQAADWSMATGITYGWIPTPITAKPHGWVACRSESS</sequence>
<evidence type="ECO:0000256" key="2">
    <source>
        <dbReference type="ARBA" id="ARBA00022801"/>
    </source>
</evidence>
<dbReference type="GO" id="GO:0009251">
    <property type="term" value="P:glucan catabolic process"/>
    <property type="evidence" value="ECO:0007669"/>
    <property type="project" value="TreeGrafter"/>
</dbReference>
<keyword evidence="8" id="KW-1185">Reference proteome</keyword>
<feature type="signal peptide" evidence="5">
    <location>
        <begin position="1"/>
        <end position="16"/>
    </location>
</feature>
<dbReference type="SUPFAM" id="SSF51445">
    <property type="entry name" value="(Trans)glycosidases"/>
    <property type="match status" value="1"/>
</dbReference>
<dbReference type="EMBL" id="JAODAN010000002">
    <property type="protein sequence ID" value="KAK1926454.1"/>
    <property type="molecule type" value="Genomic_DNA"/>
</dbReference>
<dbReference type="InterPro" id="IPR001547">
    <property type="entry name" value="Glyco_hydro_5"/>
</dbReference>
<comment type="similarity">
    <text evidence="1 4">Belongs to the glycosyl hydrolase 5 (cellulase A) family.</text>
</comment>
<keyword evidence="3 4" id="KW-0326">Glycosidase</keyword>
<dbReference type="InterPro" id="IPR017853">
    <property type="entry name" value="GH"/>
</dbReference>
<dbReference type="GO" id="GO:0009986">
    <property type="term" value="C:cell surface"/>
    <property type="evidence" value="ECO:0007669"/>
    <property type="project" value="TreeGrafter"/>
</dbReference>
<evidence type="ECO:0000259" key="6">
    <source>
        <dbReference type="Pfam" id="PF00150"/>
    </source>
</evidence>
<feature type="chain" id="PRO_5042162885" evidence="5">
    <location>
        <begin position="17"/>
        <end position="463"/>
    </location>
</feature>
<organism evidence="7 8">
    <name type="scientific">Papiliotrema laurentii</name>
    <name type="common">Cryptococcus laurentii</name>
    <dbReference type="NCBI Taxonomy" id="5418"/>
    <lineage>
        <taxon>Eukaryota</taxon>
        <taxon>Fungi</taxon>
        <taxon>Dikarya</taxon>
        <taxon>Basidiomycota</taxon>
        <taxon>Agaricomycotina</taxon>
        <taxon>Tremellomycetes</taxon>
        <taxon>Tremellales</taxon>
        <taxon>Rhynchogastremaceae</taxon>
        <taxon>Papiliotrema</taxon>
    </lineage>
</organism>
<dbReference type="Gene3D" id="3.20.20.80">
    <property type="entry name" value="Glycosidases"/>
    <property type="match status" value="1"/>
</dbReference>
<gene>
    <name evidence="7" type="ORF">DB88DRAFT_481896</name>
</gene>
<accession>A0AAD9L8M8</accession>
<dbReference type="GO" id="GO:0005576">
    <property type="term" value="C:extracellular region"/>
    <property type="evidence" value="ECO:0007669"/>
    <property type="project" value="TreeGrafter"/>
</dbReference>
<dbReference type="AlphaFoldDB" id="A0AAD9L8M8"/>
<evidence type="ECO:0000256" key="4">
    <source>
        <dbReference type="RuleBase" id="RU361153"/>
    </source>
</evidence>
<evidence type="ECO:0000256" key="1">
    <source>
        <dbReference type="ARBA" id="ARBA00005641"/>
    </source>
</evidence>
<reference evidence="7" key="1">
    <citation type="submission" date="2023-02" db="EMBL/GenBank/DDBJ databases">
        <title>Identification and recombinant expression of a fungal hydrolase from Papiliotrema laurentii that hydrolyzes apple cutin and clears colloidal polyester polyurethane.</title>
        <authorList>
            <consortium name="DOE Joint Genome Institute"/>
            <person name="Roman V.A."/>
            <person name="Bojanowski C."/>
            <person name="Crable B.R."/>
            <person name="Wagner D.N."/>
            <person name="Hung C.S."/>
            <person name="Nadeau L.J."/>
            <person name="Schratz L."/>
            <person name="Haridas S."/>
            <person name="Pangilinan J."/>
            <person name="Lipzen A."/>
            <person name="Na H."/>
            <person name="Yan M."/>
            <person name="Ng V."/>
            <person name="Grigoriev I.V."/>
            <person name="Spatafora J.W."/>
            <person name="Barlow D."/>
            <person name="Biffinger J."/>
            <person name="Kelley-Loughnane N."/>
            <person name="Varaljay V.A."/>
            <person name="Crookes-Goodson W.J."/>
        </authorList>
    </citation>
    <scope>NUCLEOTIDE SEQUENCE</scope>
    <source>
        <strain evidence="7">5307AH</strain>
    </source>
</reference>
<evidence type="ECO:0000313" key="8">
    <source>
        <dbReference type="Proteomes" id="UP001182556"/>
    </source>
</evidence>
<feature type="domain" description="Glycoside hydrolase family 5" evidence="6">
    <location>
        <begin position="129"/>
        <end position="352"/>
    </location>
</feature>
<keyword evidence="2 4" id="KW-0378">Hydrolase</keyword>
<protein>
    <submittedName>
        <fullName evidence="7">Glucan 1,3-beta-glucosidase</fullName>
    </submittedName>
</protein>
<evidence type="ECO:0000313" key="7">
    <source>
        <dbReference type="EMBL" id="KAK1926454.1"/>
    </source>
</evidence>
<dbReference type="GO" id="GO:0008422">
    <property type="term" value="F:beta-glucosidase activity"/>
    <property type="evidence" value="ECO:0007669"/>
    <property type="project" value="TreeGrafter"/>
</dbReference>